<dbReference type="PANTHER" id="PTHR11280:SF5">
    <property type="entry name" value="GLUCOSAMINE-6-PHOSPHATE ISOMERASE"/>
    <property type="match status" value="1"/>
</dbReference>
<evidence type="ECO:0000313" key="7">
    <source>
        <dbReference type="Proteomes" id="UP000316598"/>
    </source>
</evidence>
<dbReference type="GO" id="GO:0005975">
    <property type="term" value="P:carbohydrate metabolic process"/>
    <property type="evidence" value="ECO:0007669"/>
    <property type="project" value="InterPro"/>
</dbReference>
<reference evidence="6 7" key="1">
    <citation type="submission" date="2019-02" db="EMBL/GenBank/DDBJ databases">
        <title>Deep-cultivation of Planctomycetes and their phenomic and genomic characterization uncovers novel biology.</title>
        <authorList>
            <person name="Wiegand S."/>
            <person name="Jogler M."/>
            <person name="Boedeker C."/>
            <person name="Pinto D."/>
            <person name="Vollmers J."/>
            <person name="Rivas-Marin E."/>
            <person name="Kohn T."/>
            <person name="Peeters S.H."/>
            <person name="Heuer A."/>
            <person name="Rast P."/>
            <person name="Oberbeckmann S."/>
            <person name="Bunk B."/>
            <person name="Jeske O."/>
            <person name="Meyerdierks A."/>
            <person name="Storesund J.E."/>
            <person name="Kallscheuer N."/>
            <person name="Luecker S."/>
            <person name="Lage O.M."/>
            <person name="Pohl T."/>
            <person name="Merkel B.J."/>
            <person name="Hornburger P."/>
            <person name="Mueller R.-W."/>
            <person name="Bruemmer F."/>
            <person name="Labrenz M."/>
            <person name="Spormann A.M."/>
            <person name="Op Den Camp H."/>
            <person name="Overmann J."/>
            <person name="Amann R."/>
            <person name="Jetten M.S.M."/>
            <person name="Mascher T."/>
            <person name="Medema M.H."/>
            <person name="Devos D.P."/>
            <person name="Kaster A.-K."/>
            <person name="Ovreas L."/>
            <person name="Rohde M."/>
            <person name="Galperin M.Y."/>
            <person name="Jogler C."/>
        </authorList>
    </citation>
    <scope>NUCLEOTIDE SEQUENCE [LARGE SCALE GENOMIC DNA]</scope>
    <source>
        <strain evidence="6 7">Pla22</strain>
    </source>
</reference>
<evidence type="ECO:0000256" key="3">
    <source>
        <dbReference type="ARBA" id="ARBA00023277"/>
    </source>
</evidence>
<dbReference type="InterPro" id="IPR004547">
    <property type="entry name" value="Glucosamine6P_isomerase"/>
</dbReference>
<keyword evidence="7" id="KW-1185">Reference proteome</keyword>
<comment type="catalytic activity">
    <reaction evidence="1 4">
        <text>alpha-D-glucosamine 6-phosphate + H2O = beta-D-fructose 6-phosphate + NH4(+)</text>
        <dbReference type="Rhea" id="RHEA:12172"/>
        <dbReference type="ChEBI" id="CHEBI:15377"/>
        <dbReference type="ChEBI" id="CHEBI:28938"/>
        <dbReference type="ChEBI" id="CHEBI:57634"/>
        <dbReference type="ChEBI" id="CHEBI:75989"/>
        <dbReference type="EC" id="3.5.99.6"/>
    </reaction>
</comment>
<feature type="active site" description="For ring-opening step" evidence="4">
    <location>
        <position position="143"/>
    </location>
</feature>
<sequence length="249" mass="26769">MNHSLHRPKVVSVNSPSEAAEKTSNMIAEMLVATPRITLGLATGSTPIPVYQDLVQRHRDGTLSIAEATSFNLDEYLGLAGDHPQSFRAFMDEHLFRLVDMNVSRIHIPDGLATDLDAHTKAYEKAIAAAGGIDIQLLGIGSNGHIAFNEPGSSRTSRTRVVELTSDTIQANSRFFDRAEDVPRQAISMGIGTILEAKRIVLLATGPAKAQAVKDAVQGDANESCPASLLQYHPDVTFVLDAEASSLLQ</sequence>
<dbReference type="FunFam" id="3.40.50.1360:FF:000003">
    <property type="entry name" value="Glucosamine-6-phosphate deaminase"/>
    <property type="match status" value="1"/>
</dbReference>
<dbReference type="EC" id="3.5.99.6" evidence="4"/>
<gene>
    <name evidence="6" type="primary">nagB_1</name>
    <name evidence="4" type="synonym">nagB</name>
    <name evidence="6" type="ORF">Pla22_14890</name>
</gene>
<comment type="similarity">
    <text evidence="4">Belongs to the glucosamine/galactosamine-6-phosphate isomerase family. NagB subfamily.</text>
</comment>
<proteinExistence type="inferred from homology"/>
<dbReference type="EMBL" id="SJPI01000001">
    <property type="protein sequence ID" value="TWT53855.1"/>
    <property type="molecule type" value="Genomic_DNA"/>
</dbReference>
<dbReference type="Pfam" id="PF01182">
    <property type="entry name" value="Glucosamine_iso"/>
    <property type="match status" value="1"/>
</dbReference>
<dbReference type="Proteomes" id="UP000316598">
    <property type="component" value="Unassembled WGS sequence"/>
</dbReference>
<dbReference type="InterPro" id="IPR018321">
    <property type="entry name" value="Glucosamine6P_isomerase_CS"/>
</dbReference>
<dbReference type="GO" id="GO:0005737">
    <property type="term" value="C:cytoplasm"/>
    <property type="evidence" value="ECO:0007669"/>
    <property type="project" value="TreeGrafter"/>
</dbReference>
<dbReference type="PROSITE" id="PS01161">
    <property type="entry name" value="GLC_GALNAC_ISOMERASE"/>
    <property type="match status" value="1"/>
</dbReference>
<evidence type="ECO:0000256" key="2">
    <source>
        <dbReference type="ARBA" id="ARBA00022801"/>
    </source>
</evidence>
<feature type="active site" description="Proton acceptor; for enolization step" evidence="4">
    <location>
        <position position="74"/>
    </location>
</feature>
<dbReference type="InterPro" id="IPR037171">
    <property type="entry name" value="NagB/RpiA_transferase-like"/>
</dbReference>
<comment type="function">
    <text evidence="4">Catalyzes the reversible isomerization-deamination of glucosamine 6-phosphate (GlcN6P) to form fructose 6-phosphate (Fru6P) and ammonium ion.</text>
</comment>
<name>A0A5C5WV60_9BACT</name>
<dbReference type="CDD" id="cd01399">
    <property type="entry name" value="GlcN6P_deaminase"/>
    <property type="match status" value="1"/>
</dbReference>
<dbReference type="PANTHER" id="PTHR11280">
    <property type="entry name" value="GLUCOSAMINE-6-PHOSPHATE ISOMERASE"/>
    <property type="match status" value="1"/>
</dbReference>
<feature type="domain" description="Glucosamine/galactosamine-6-phosphate isomerase" evidence="5">
    <location>
        <begin position="18"/>
        <end position="232"/>
    </location>
</feature>
<evidence type="ECO:0000256" key="4">
    <source>
        <dbReference type="HAMAP-Rule" id="MF_01241"/>
    </source>
</evidence>
<dbReference type="AlphaFoldDB" id="A0A5C5WV60"/>
<feature type="active site" description="Proton acceptor; for ring-opening step" evidence="4">
    <location>
        <position position="145"/>
    </location>
</feature>
<keyword evidence="3 4" id="KW-0119">Carbohydrate metabolism</keyword>
<dbReference type="RefSeq" id="WP_242631851.1">
    <property type="nucleotide sequence ID" value="NZ_SJPI01000001.1"/>
</dbReference>
<comment type="caution">
    <text evidence="6">The sequence shown here is derived from an EMBL/GenBank/DDBJ whole genome shotgun (WGS) entry which is preliminary data.</text>
</comment>
<comment type="pathway">
    <text evidence="4">Amino-sugar metabolism; N-acetylneuraminate degradation; D-fructose 6-phosphate from N-acetylneuraminate: step 5/5.</text>
</comment>
<dbReference type="GO" id="GO:0019262">
    <property type="term" value="P:N-acetylneuraminate catabolic process"/>
    <property type="evidence" value="ECO:0007669"/>
    <property type="project" value="UniProtKB-UniRule"/>
</dbReference>
<protein>
    <recommendedName>
        <fullName evidence="4">Glucosamine-6-phosphate deaminase</fullName>
        <ecNumber evidence="4">3.5.99.6</ecNumber>
    </recommendedName>
    <alternativeName>
        <fullName evidence="4">GlcN6P deaminase</fullName>
        <shortName evidence="4">GNPDA</shortName>
    </alternativeName>
    <alternativeName>
        <fullName evidence="4">Glucosamine-6-phosphate isomerase</fullName>
    </alternativeName>
</protein>
<dbReference type="InterPro" id="IPR006148">
    <property type="entry name" value="Glc/Gal-6P_isomerase"/>
</dbReference>
<feature type="active site" description="For ring-opening step" evidence="4">
    <location>
        <position position="150"/>
    </location>
</feature>
<accession>A0A5C5WV60</accession>
<dbReference type="GO" id="GO:0006046">
    <property type="term" value="P:N-acetylglucosamine catabolic process"/>
    <property type="evidence" value="ECO:0007669"/>
    <property type="project" value="UniProtKB-UniRule"/>
</dbReference>
<evidence type="ECO:0000256" key="1">
    <source>
        <dbReference type="ARBA" id="ARBA00000644"/>
    </source>
</evidence>
<evidence type="ECO:0000259" key="5">
    <source>
        <dbReference type="Pfam" id="PF01182"/>
    </source>
</evidence>
<comment type="caution">
    <text evidence="4">Lacks conserved residue(s) required for the propagation of feature annotation.</text>
</comment>
<dbReference type="GO" id="GO:0006043">
    <property type="term" value="P:glucosamine catabolic process"/>
    <property type="evidence" value="ECO:0007669"/>
    <property type="project" value="TreeGrafter"/>
</dbReference>
<keyword evidence="2 4" id="KW-0378">Hydrolase</keyword>
<dbReference type="NCBIfam" id="TIGR00502">
    <property type="entry name" value="nagB"/>
    <property type="match status" value="1"/>
</dbReference>
<evidence type="ECO:0000313" key="6">
    <source>
        <dbReference type="EMBL" id="TWT53855.1"/>
    </source>
</evidence>
<dbReference type="UniPathway" id="UPA00629">
    <property type="reaction ID" value="UER00684"/>
</dbReference>
<dbReference type="SUPFAM" id="SSF100950">
    <property type="entry name" value="NagB/RpiA/CoA transferase-like"/>
    <property type="match status" value="1"/>
</dbReference>
<dbReference type="GO" id="GO:0042802">
    <property type="term" value="F:identical protein binding"/>
    <property type="evidence" value="ECO:0007669"/>
    <property type="project" value="TreeGrafter"/>
</dbReference>
<dbReference type="GO" id="GO:0004342">
    <property type="term" value="F:glucosamine-6-phosphate deaminase activity"/>
    <property type="evidence" value="ECO:0007669"/>
    <property type="project" value="UniProtKB-UniRule"/>
</dbReference>
<dbReference type="Gene3D" id="3.40.50.1360">
    <property type="match status" value="1"/>
</dbReference>
<dbReference type="HAMAP" id="MF_01241">
    <property type="entry name" value="GlcN6P_deamin"/>
    <property type="match status" value="1"/>
</dbReference>
<organism evidence="6 7">
    <name type="scientific">Rubripirellula amarantea</name>
    <dbReference type="NCBI Taxonomy" id="2527999"/>
    <lineage>
        <taxon>Bacteria</taxon>
        <taxon>Pseudomonadati</taxon>
        <taxon>Planctomycetota</taxon>
        <taxon>Planctomycetia</taxon>
        <taxon>Pirellulales</taxon>
        <taxon>Pirellulaceae</taxon>
        <taxon>Rubripirellula</taxon>
    </lineage>
</organism>